<feature type="region of interest" description="Disordered" evidence="1">
    <location>
        <begin position="130"/>
        <end position="151"/>
    </location>
</feature>
<dbReference type="GO" id="GO:0003676">
    <property type="term" value="F:nucleic acid binding"/>
    <property type="evidence" value="ECO:0007669"/>
    <property type="project" value="InterPro"/>
</dbReference>
<evidence type="ECO:0000313" key="3">
    <source>
        <dbReference type="Proteomes" id="UP000002358"/>
    </source>
</evidence>
<sequence length="307" mass="35336">MVTITILKNFVTKLSNISFLKMLFIYEQYFVSHRGIMVKPKRLDKTRMRRRTSLEIEEEQSRTLYIRLPHTIKDEQEIKDLFFGDIKLKIPRQSARYCHVIFPNVEEKLKNMKALKKKLVDGKPIYAGPPKPINLEKKKKPKQKKIVVPDPTDDPKLGKYLFVSNIPAGVKASEIKDAFPGSRTVALIKGLVNGKRLAKVKMSSTQLCQHYVNNESEWPSFRDTKCSITFSKNVSNSKNKKKKPKNKSKPLKIYDGETEVKNDSKSPKKSKVEGEAEDVDETLTDDEDDVEKEDEVTEEENDVSDEE</sequence>
<feature type="region of interest" description="Disordered" evidence="1">
    <location>
        <begin position="234"/>
        <end position="307"/>
    </location>
</feature>
<dbReference type="CDD" id="cd00590">
    <property type="entry name" value="RRM_SF"/>
    <property type="match status" value="1"/>
</dbReference>
<reference evidence="2" key="1">
    <citation type="submission" date="2021-01" db="UniProtKB">
        <authorList>
            <consortium name="EnsemblMetazoa"/>
        </authorList>
    </citation>
    <scope>IDENTIFICATION</scope>
</reference>
<dbReference type="OrthoDB" id="7699860at2759"/>
<protein>
    <recommendedName>
        <fullName evidence="4">RRM domain-containing protein</fullName>
    </recommendedName>
</protein>
<dbReference type="AlphaFoldDB" id="A0A7M7Q4L2"/>
<feature type="compositionally biased region" description="Basic residues" evidence="1">
    <location>
        <begin position="238"/>
        <end position="250"/>
    </location>
</feature>
<proteinExistence type="predicted"/>
<organism evidence="2 3">
    <name type="scientific">Nasonia vitripennis</name>
    <name type="common">Parasitic wasp</name>
    <dbReference type="NCBI Taxonomy" id="7425"/>
    <lineage>
        <taxon>Eukaryota</taxon>
        <taxon>Metazoa</taxon>
        <taxon>Ecdysozoa</taxon>
        <taxon>Arthropoda</taxon>
        <taxon>Hexapoda</taxon>
        <taxon>Insecta</taxon>
        <taxon>Pterygota</taxon>
        <taxon>Neoptera</taxon>
        <taxon>Endopterygota</taxon>
        <taxon>Hymenoptera</taxon>
        <taxon>Apocrita</taxon>
        <taxon>Proctotrupomorpha</taxon>
        <taxon>Chalcidoidea</taxon>
        <taxon>Pteromalidae</taxon>
        <taxon>Pteromalinae</taxon>
        <taxon>Nasonia</taxon>
    </lineage>
</organism>
<evidence type="ECO:0008006" key="4">
    <source>
        <dbReference type="Google" id="ProtNLM"/>
    </source>
</evidence>
<dbReference type="InterPro" id="IPR012677">
    <property type="entry name" value="Nucleotide-bd_a/b_plait_sf"/>
</dbReference>
<dbReference type="InParanoid" id="A0A7M7Q4L2"/>
<gene>
    <name evidence="2" type="primary">100120052</name>
</gene>
<dbReference type="InterPro" id="IPR035979">
    <property type="entry name" value="RBD_domain_sf"/>
</dbReference>
<dbReference type="Gene3D" id="3.30.70.330">
    <property type="match status" value="1"/>
</dbReference>
<feature type="compositionally biased region" description="Acidic residues" evidence="1">
    <location>
        <begin position="275"/>
        <end position="307"/>
    </location>
</feature>
<name>A0A7M7Q4L2_NASVI</name>
<evidence type="ECO:0000313" key="2">
    <source>
        <dbReference type="EnsemblMetazoa" id="XP_031780786"/>
    </source>
</evidence>
<feature type="compositionally biased region" description="Basic and acidic residues" evidence="1">
    <location>
        <begin position="252"/>
        <end position="274"/>
    </location>
</feature>
<evidence type="ECO:0000256" key="1">
    <source>
        <dbReference type="SAM" id="MobiDB-lite"/>
    </source>
</evidence>
<dbReference type="SUPFAM" id="SSF54928">
    <property type="entry name" value="RNA-binding domain, RBD"/>
    <property type="match status" value="1"/>
</dbReference>
<dbReference type="Proteomes" id="UP000002358">
    <property type="component" value="Chromosome 2"/>
</dbReference>
<accession>A0A7M7Q4L2</accession>
<dbReference type="EnsemblMetazoa" id="XM_031924926">
    <property type="protein sequence ID" value="XP_031780786"/>
    <property type="gene ID" value="LOC100120052"/>
</dbReference>
<keyword evidence="3" id="KW-1185">Reference proteome</keyword>
<dbReference type="SMR" id="A0A7M7Q4L2"/>